<evidence type="ECO:0000313" key="6">
    <source>
        <dbReference type="Proteomes" id="UP001207930"/>
    </source>
</evidence>
<organism evidence="5 6">
    <name type="scientific">Luteolibacter flavescens</name>
    <dbReference type="NCBI Taxonomy" id="1859460"/>
    <lineage>
        <taxon>Bacteria</taxon>
        <taxon>Pseudomonadati</taxon>
        <taxon>Verrucomicrobiota</taxon>
        <taxon>Verrucomicrobiia</taxon>
        <taxon>Verrucomicrobiales</taxon>
        <taxon>Verrucomicrobiaceae</taxon>
        <taxon>Luteolibacter</taxon>
    </lineage>
</organism>
<dbReference type="PANTHER" id="PTHR35333:SF3">
    <property type="entry name" value="BETA-LACTAMASE-TYPE TRANSPEPTIDASE FOLD CONTAINING PROTEIN"/>
    <property type="match status" value="1"/>
</dbReference>
<evidence type="ECO:0000256" key="1">
    <source>
        <dbReference type="ARBA" id="ARBA00001526"/>
    </source>
</evidence>
<dbReference type="Proteomes" id="UP001207930">
    <property type="component" value="Unassembled WGS sequence"/>
</dbReference>
<dbReference type="Pfam" id="PF13354">
    <property type="entry name" value="Beta-lactamase2"/>
    <property type="match status" value="1"/>
</dbReference>
<keyword evidence="6" id="KW-1185">Reference proteome</keyword>
<dbReference type="PANTHER" id="PTHR35333">
    <property type="entry name" value="BETA-LACTAMASE"/>
    <property type="match status" value="1"/>
</dbReference>
<dbReference type="InterPro" id="IPR012338">
    <property type="entry name" value="Beta-lactam/transpept-like"/>
</dbReference>
<dbReference type="SUPFAM" id="SSF56601">
    <property type="entry name" value="beta-lactamase/transpeptidase-like"/>
    <property type="match status" value="1"/>
</dbReference>
<comment type="catalytic activity">
    <reaction evidence="1">
        <text>a beta-lactam + H2O = a substituted beta-amino acid</text>
        <dbReference type="Rhea" id="RHEA:20401"/>
        <dbReference type="ChEBI" id="CHEBI:15377"/>
        <dbReference type="ChEBI" id="CHEBI:35627"/>
        <dbReference type="ChEBI" id="CHEBI:140347"/>
        <dbReference type="EC" id="3.5.2.6"/>
    </reaction>
</comment>
<dbReference type="InterPro" id="IPR000871">
    <property type="entry name" value="Beta-lactam_class-A"/>
</dbReference>
<proteinExistence type="inferred from homology"/>
<comment type="caution">
    <text evidence="5">The sequence shown here is derived from an EMBL/GenBank/DDBJ whole genome shotgun (WGS) entry which is preliminary data.</text>
</comment>
<comment type="similarity">
    <text evidence="2">Belongs to the class-A beta-lactamase family.</text>
</comment>
<dbReference type="GO" id="GO:0008800">
    <property type="term" value="F:beta-lactamase activity"/>
    <property type="evidence" value="ECO:0007669"/>
    <property type="project" value="UniProtKB-EC"/>
</dbReference>
<dbReference type="Gene3D" id="3.40.710.10">
    <property type="entry name" value="DD-peptidase/beta-lactamase superfamily"/>
    <property type="match status" value="1"/>
</dbReference>
<feature type="domain" description="Beta-lactamase class A catalytic" evidence="4">
    <location>
        <begin position="38"/>
        <end position="256"/>
    </location>
</feature>
<keyword evidence="5" id="KW-0378">Hydrolase</keyword>
<dbReference type="PRINTS" id="PR00118">
    <property type="entry name" value="BLACTAMASEA"/>
</dbReference>
<evidence type="ECO:0000256" key="2">
    <source>
        <dbReference type="ARBA" id="ARBA00009009"/>
    </source>
</evidence>
<reference evidence="5 6" key="1">
    <citation type="submission" date="2022-10" db="EMBL/GenBank/DDBJ databases">
        <title>Luteolibacter flavescens strain MCCC 1K03193, whole genome shotgun sequencing project.</title>
        <authorList>
            <person name="Zhao G."/>
            <person name="Shen L."/>
        </authorList>
    </citation>
    <scope>NUCLEOTIDE SEQUENCE [LARGE SCALE GENOMIC DNA]</scope>
    <source>
        <strain evidence="5 6">MCCC 1K03193</strain>
    </source>
</reference>
<protein>
    <recommendedName>
        <fullName evidence="3">beta-lactamase</fullName>
        <ecNumber evidence="3">3.5.2.6</ecNumber>
    </recommendedName>
</protein>
<name>A0ABT3FKH0_9BACT</name>
<dbReference type="EC" id="3.5.2.6" evidence="3"/>
<gene>
    <name evidence="5" type="primary">bla</name>
    <name evidence="5" type="ORF">OKA04_04985</name>
</gene>
<dbReference type="NCBIfam" id="NF033103">
    <property type="entry name" value="bla_class_A"/>
    <property type="match status" value="1"/>
</dbReference>
<dbReference type="EMBL" id="JAPDDS010000002">
    <property type="protein sequence ID" value="MCW1884073.1"/>
    <property type="molecule type" value="Genomic_DNA"/>
</dbReference>
<evidence type="ECO:0000256" key="3">
    <source>
        <dbReference type="ARBA" id="ARBA00012865"/>
    </source>
</evidence>
<evidence type="ECO:0000259" key="4">
    <source>
        <dbReference type="Pfam" id="PF13354"/>
    </source>
</evidence>
<sequence length="286" mass="30939">MIRTLLALSLSLVAPASETSFKEGIAKLESRHGGRLGVSALELGERKAVAHRGGERFAMCSTFKFLLAAAVAARVDAGDEQWERKIPYGKEDLIPWTPVTGKEENLKAGAMSVAELCEATMIWSDNTAANLLLDTVGGPEGLTRYLRSIDDKTSRLDRNEPGLNANLRGDERDTTTPDAMVATMEKLLLGTALKDASKEKLTAWLVGNRTGDRRIRAAMDPTWKTGDKTGTGQNGAANDIAIVWPADRKPVLIAIYYDGADATADQRETVIADAAKLVRETLVVEE</sequence>
<evidence type="ECO:0000313" key="5">
    <source>
        <dbReference type="EMBL" id="MCW1884073.1"/>
    </source>
</evidence>
<accession>A0ABT3FKH0</accession>
<dbReference type="InterPro" id="IPR045155">
    <property type="entry name" value="Beta-lactam_cat"/>
</dbReference>